<dbReference type="Proteomes" id="UP000596661">
    <property type="component" value="Chromosome 3"/>
</dbReference>
<evidence type="ECO:0000256" key="1">
    <source>
        <dbReference type="ARBA" id="ARBA00022723"/>
    </source>
</evidence>
<dbReference type="GO" id="GO:0089701">
    <property type="term" value="C:U2AF complex"/>
    <property type="evidence" value="ECO:0007669"/>
    <property type="project" value="InterPro"/>
</dbReference>
<dbReference type="GO" id="GO:0000398">
    <property type="term" value="P:mRNA splicing, via spliceosome"/>
    <property type="evidence" value="ECO:0007669"/>
    <property type="project" value="InterPro"/>
</dbReference>
<dbReference type="PANTHER" id="PTHR12620">
    <property type="entry name" value="U2 SNRNP AUXILIARY FACTOR, SMALL SUBUNIT"/>
    <property type="match status" value="1"/>
</dbReference>
<dbReference type="Gene3D" id="3.30.70.330">
    <property type="match status" value="1"/>
</dbReference>
<dbReference type="EnsemblPlants" id="evm.model.03.518">
    <property type="protein sequence ID" value="cds.evm.model.03.518"/>
    <property type="gene ID" value="evm.TU.03.518"/>
</dbReference>
<dbReference type="AlphaFoldDB" id="A0A803P9C6"/>
<evidence type="ECO:0000256" key="2">
    <source>
        <dbReference type="ARBA" id="ARBA00022737"/>
    </source>
</evidence>
<reference evidence="6" key="1">
    <citation type="submission" date="2018-11" db="EMBL/GenBank/DDBJ databases">
        <authorList>
            <person name="Grassa J C."/>
        </authorList>
    </citation>
    <scope>NUCLEOTIDE SEQUENCE [LARGE SCALE GENOMIC DNA]</scope>
</reference>
<keyword evidence="7" id="KW-1185">Reference proteome</keyword>
<feature type="compositionally biased region" description="Polar residues" evidence="5">
    <location>
        <begin position="44"/>
        <end position="55"/>
    </location>
</feature>
<name>A0A803P9C6_CANSA</name>
<dbReference type="SUPFAM" id="SSF54928">
    <property type="entry name" value="RNA-binding domain, RBD"/>
    <property type="match status" value="1"/>
</dbReference>
<reference evidence="6" key="2">
    <citation type="submission" date="2021-03" db="UniProtKB">
        <authorList>
            <consortium name="EnsemblPlants"/>
        </authorList>
    </citation>
    <scope>IDENTIFICATION</scope>
</reference>
<dbReference type="Gramene" id="evm.model.03.518">
    <property type="protein sequence ID" value="cds.evm.model.03.518"/>
    <property type="gene ID" value="evm.TU.03.518"/>
</dbReference>
<evidence type="ECO:0000256" key="5">
    <source>
        <dbReference type="SAM" id="MobiDB-lite"/>
    </source>
</evidence>
<dbReference type="InterPro" id="IPR012677">
    <property type="entry name" value="Nucleotide-bd_a/b_plait_sf"/>
</dbReference>
<dbReference type="InterPro" id="IPR035979">
    <property type="entry name" value="RBD_domain_sf"/>
</dbReference>
<evidence type="ECO:0000313" key="7">
    <source>
        <dbReference type="Proteomes" id="UP000596661"/>
    </source>
</evidence>
<dbReference type="PRINTS" id="PR01848">
    <property type="entry name" value="U2AUXFACTOR"/>
</dbReference>
<sequence length="239" mass="26535">MFPAASTPPLSPRSPSGSPRFTKQRSTSPLGSPMKISPLFHQASHGSTEPSSLSSFKGLGERVKSPASKFCSDVSTYSRIAISSPNGAKPTNLFQFEKNYTWQHYTHFALQLDLILEYLCLLQVGNVYGQFREEEHAANALRNLTERFYAGRPIIVDFSLVTDFLEATCRQYNDVPASLFHCVQACDLLPWLYSLAYSLGIQGPQATTEHKVSMIQNFPVPILQLQGLENISAFPNLSI</sequence>
<dbReference type="GO" id="GO:0008270">
    <property type="term" value="F:zinc ion binding"/>
    <property type="evidence" value="ECO:0007669"/>
    <property type="project" value="UniProtKB-KW"/>
</dbReference>
<evidence type="ECO:0000256" key="4">
    <source>
        <dbReference type="ARBA" id="ARBA00022833"/>
    </source>
</evidence>
<feature type="region of interest" description="Disordered" evidence="5">
    <location>
        <begin position="1"/>
        <end position="57"/>
    </location>
</feature>
<keyword evidence="2" id="KW-0677">Repeat</keyword>
<dbReference type="InterPro" id="IPR009145">
    <property type="entry name" value="U2AF_small"/>
</dbReference>
<organism evidence="6 7">
    <name type="scientific">Cannabis sativa</name>
    <name type="common">Hemp</name>
    <name type="synonym">Marijuana</name>
    <dbReference type="NCBI Taxonomy" id="3483"/>
    <lineage>
        <taxon>Eukaryota</taxon>
        <taxon>Viridiplantae</taxon>
        <taxon>Streptophyta</taxon>
        <taxon>Embryophyta</taxon>
        <taxon>Tracheophyta</taxon>
        <taxon>Spermatophyta</taxon>
        <taxon>Magnoliopsida</taxon>
        <taxon>eudicotyledons</taxon>
        <taxon>Gunneridae</taxon>
        <taxon>Pentapetalae</taxon>
        <taxon>rosids</taxon>
        <taxon>fabids</taxon>
        <taxon>Rosales</taxon>
        <taxon>Cannabaceae</taxon>
        <taxon>Cannabis</taxon>
    </lineage>
</organism>
<dbReference type="GO" id="GO:0003723">
    <property type="term" value="F:RNA binding"/>
    <property type="evidence" value="ECO:0007669"/>
    <property type="project" value="InterPro"/>
</dbReference>
<keyword evidence="3" id="KW-0863">Zinc-finger</keyword>
<protein>
    <submittedName>
        <fullName evidence="6">Uncharacterized protein</fullName>
    </submittedName>
</protein>
<proteinExistence type="predicted"/>
<dbReference type="EMBL" id="UZAU01000261">
    <property type="status" value="NOT_ANNOTATED_CDS"/>
    <property type="molecule type" value="Genomic_DNA"/>
</dbReference>
<keyword evidence="4" id="KW-0862">Zinc</keyword>
<evidence type="ECO:0000313" key="6">
    <source>
        <dbReference type="EnsemblPlants" id="cds.evm.model.03.518"/>
    </source>
</evidence>
<accession>A0A803P9C6</accession>
<keyword evidence="1" id="KW-0479">Metal-binding</keyword>
<evidence type="ECO:0000256" key="3">
    <source>
        <dbReference type="ARBA" id="ARBA00022771"/>
    </source>
</evidence>